<proteinExistence type="predicted"/>
<name>A0ABW2TR37_9PSEU</name>
<organism evidence="2 3">
    <name type="scientific">Actinokineospora soli</name>
    <dbReference type="NCBI Taxonomy" id="1048753"/>
    <lineage>
        <taxon>Bacteria</taxon>
        <taxon>Bacillati</taxon>
        <taxon>Actinomycetota</taxon>
        <taxon>Actinomycetes</taxon>
        <taxon>Pseudonocardiales</taxon>
        <taxon>Pseudonocardiaceae</taxon>
        <taxon>Actinokineospora</taxon>
    </lineage>
</organism>
<dbReference type="Proteomes" id="UP001596512">
    <property type="component" value="Unassembled WGS sequence"/>
</dbReference>
<dbReference type="EMBL" id="JBHTEY010000004">
    <property type="protein sequence ID" value="MFC7616250.1"/>
    <property type="molecule type" value="Genomic_DNA"/>
</dbReference>
<feature type="transmembrane region" description="Helical" evidence="1">
    <location>
        <begin position="18"/>
        <end position="39"/>
    </location>
</feature>
<keyword evidence="3" id="KW-1185">Reference proteome</keyword>
<sequence length="56" mass="5826">MAGSTAPDGERPPGMPRWVRTTALVVAVLVAVVVLVLLISGGEHGPGRHLGQVLTW</sequence>
<keyword evidence="1" id="KW-0812">Transmembrane</keyword>
<evidence type="ECO:0000256" key="1">
    <source>
        <dbReference type="SAM" id="Phobius"/>
    </source>
</evidence>
<gene>
    <name evidence="2" type="ORF">ACFQV2_25020</name>
</gene>
<keyword evidence="1" id="KW-0472">Membrane</keyword>
<keyword evidence="1" id="KW-1133">Transmembrane helix</keyword>
<protein>
    <submittedName>
        <fullName evidence="2">Uncharacterized protein</fullName>
    </submittedName>
</protein>
<comment type="caution">
    <text evidence="2">The sequence shown here is derived from an EMBL/GenBank/DDBJ whole genome shotgun (WGS) entry which is preliminary data.</text>
</comment>
<evidence type="ECO:0000313" key="3">
    <source>
        <dbReference type="Proteomes" id="UP001596512"/>
    </source>
</evidence>
<evidence type="ECO:0000313" key="2">
    <source>
        <dbReference type="EMBL" id="MFC7616250.1"/>
    </source>
</evidence>
<reference evidence="3" key="1">
    <citation type="journal article" date="2019" name="Int. J. Syst. Evol. Microbiol.">
        <title>The Global Catalogue of Microorganisms (GCM) 10K type strain sequencing project: providing services to taxonomists for standard genome sequencing and annotation.</title>
        <authorList>
            <consortium name="The Broad Institute Genomics Platform"/>
            <consortium name="The Broad Institute Genome Sequencing Center for Infectious Disease"/>
            <person name="Wu L."/>
            <person name="Ma J."/>
        </authorList>
    </citation>
    <scope>NUCLEOTIDE SEQUENCE [LARGE SCALE GENOMIC DNA]</scope>
    <source>
        <strain evidence="3">JCM 17695</strain>
    </source>
</reference>
<accession>A0ABW2TR37</accession>